<reference evidence="1" key="1">
    <citation type="submission" date="2020-06" db="EMBL/GenBank/DDBJ databases">
        <authorList>
            <person name="Li T."/>
            <person name="Hu X."/>
            <person name="Zhang T."/>
            <person name="Song X."/>
            <person name="Zhang H."/>
            <person name="Dai N."/>
            <person name="Sheng W."/>
            <person name="Hou X."/>
            <person name="Wei L."/>
        </authorList>
    </citation>
    <scope>NUCLEOTIDE SEQUENCE</scope>
    <source>
        <strain evidence="1">KEN1</strain>
        <tissue evidence="1">Leaf</tissue>
    </source>
</reference>
<gene>
    <name evidence="1" type="ORF">Slati_1997500</name>
</gene>
<accession>A0AAW2WMG3</accession>
<name>A0AAW2WMG3_9LAMI</name>
<proteinExistence type="predicted"/>
<evidence type="ECO:0000313" key="1">
    <source>
        <dbReference type="EMBL" id="KAL0442748.1"/>
    </source>
</evidence>
<comment type="caution">
    <text evidence="1">The sequence shown here is derived from an EMBL/GenBank/DDBJ whole genome shotgun (WGS) entry which is preliminary data.</text>
</comment>
<protein>
    <submittedName>
        <fullName evidence="1">Uncharacterized protein</fullName>
    </submittedName>
</protein>
<reference evidence="1" key="2">
    <citation type="journal article" date="2024" name="Plant">
        <title>Genomic evolution and insights into agronomic trait innovations of Sesamum species.</title>
        <authorList>
            <person name="Miao H."/>
            <person name="Wang L."/>
            <person name="Qu L."/>
            <person name="Liu H."/>
            <person name="Sun Y."/>
            <person name="Le M."/>
            <person name="Wang Q."/>
            <person name="Wei S."/>
            <person name="Zheng Y."/>
            <person name="Lin W."/>
            <person name="Duan Y."/>
            <person name="Cao H."/>
            <person name="Xiong S."/>
            <person name="Wang X."/>
            <person name="Wei L."/>
            <person name="Li C."/>
            <person name="Ma Q."/>
            <person name="Ju M."/>
            <person name="Zhao R."/>
            <person name="Li G."/>
            <person name="Mu C."/>
            <person name="Tian Q."/>
            <person name="Mei H."/>
            <person name="Zhang T."/>
            <person name="Gao T."/>
            <person name="Zhang H."/>
        </authorList>
    </citation>
    <scope>NUCLEOTIDE SEQUENCE</scope>
    <source>
        <strain evidence="1">KEN1</strain>
    </source>
</reference>
<organism evidence="1">
    <name type="scientific">Sesamum latifolium</name>
    <dbReference type="NCBI Taxonomy" id="2727402"/>
    <lineage>
        <taxon>Eukaryota</taxon>
        <taxon>Viridiplantae</taxon>
        <taxon>Streptophyta</taxon>
        <taxon>Embryophyta</taxon>
        <taxon>Tracheophyta</taxon>
        <taxon>Spermatophyta</taxon>
        <taxon>Magnoliopsida</taxon>
        <taxon>eudicotyledons</taxon>
        <taxon>Gunneridae</taxon>
        <taxon>Pentapetalae</taxon>
        <taxon>asterids</taxon>
        <taxon>lamiids</taxon>
        <taxon>Lamiales</taxon>
        <taxon>Pedaliaceae</taxon>
        <taxon>Sesamum</taxon>
    </lineage>
</organism>
<dbReference type="AlphaFoldDB" id="A0AAW2WMG3"/>
<dbReference type="EMBL" id="JACGWN010000007">
    <property type="protein sequence ID" value="KAL0442748.1"/>
    <property type="molecule type" value="Genomic_DNA"/>
</dbReference>
<sequence length="133" mass="15336">MSSSEWLYHYRNSQNIPVNHVSPIHYSAPAFGNFHPHEPSSFDLCDQWGNHLVSSPMLYFGSPQIYPESPLVYGAEEQKRDKFFLGYQRPFPYVCGIGRELSSEQPPLLQYLKEKERQLQPGSQLRGPTFMGN</sequence>